<keyword evidence="2" id="KW-0433">Leucine-rich repeat</keyword>
<dbReference type="InterPro" id="IPR050905">
    <property type="entry name" value="Plant_NBS-LRR"/>
</dbReference>
<keyword evidence="3" id="KW-0677">Repeat</keyword>
<dbReference type="EC" id="3.1.3.16" evidence="10"/>
<evidence type="ECO:0000256" key="3">
    <source>
        <dbReference type="ARBA" id="ARBA00022737"/>
    </source>
</evidence>
<comment type="similarity">
    <text evidence="1">Belongs to the disease resistance NB-LRR family.</text>
</comment>
<dbReference type="FunFam" id="3.40.50.300:FF:001091">
    <property type="entry name" value="Probable disease resistance protein At1g61300"/>
    <property type="match status" value="1"/>
</dbReference>
<dbReference type="GO" id="GO:0043531">
    <property type="term" value="F:ADP binding"/>
    <property type="evidence" value="ECO:0007669"/>
    <property type="project" value="InterPro"/>
</dbReference>
<feature type="domain" description="NB-ARC" evidence="7">
    <location>
        <begin position="160"/>
        <end position="330"/>
    </location>
</feature>
<evidence type="ECO:0000256" key="5">
    <source>
        <dbReference type="ARBA" id="ARBA00022821"/>
    </source>
</evidence>
<proteinExistence type="inferred from homology"/>
<keyword evidence="10" id="KW-0378">Hydrolase</keyword>
<sequence>MGGVFAIQPSLDPCLERCLDCLIPKALYICQLEDNLIALEAERDRLKAVHTDWTQMIMTAEEGPGMSRSKLIDGWLLRVEALTKEVELLIARGPREKARLCLGGCCSMNISASYKFGKRVDKVLNEVKELTGQRDIQEVAYKRPVEPVVERPSELTLGFKTMLDNVWSYLDEEEPVCIIGVYGMGGVGKTTLLTHINNKFLDSSKKVDVVIWITVSKDFTLERVQEDIGKRMGFFNEQWKEKSFQEKAVDILNGMRKKKFVLLLDDMWERVDLVKMGVPLPSRQKGSKVVFTTRSKEVCGQMDAEKIIYLKPLAWEIAWELFQEKIGEETLHIHPEIPRLAHDIAKKCQGLPLALITIARAMASRRTLQEWNHAVEVLSNPTSDFHGMWDNVFTILKYSYDSLPNDKIKSCFLYCTLFPRNFKIFKSDLIAYWMCEEFWDEYDNGSSANDKGHHIMGVLVRACLLEDEGDYVKMHDVIRDMGLRIACNCARTKETNLVQAGALLIEAPEARKWEHIKRMSLMENSIRVLTEVPTCPELFTLFLCHNPNLVMIRGDFFRSMKALTVLDLSKTGIQELPSGISDMVSLQYLNISYTVINQLPAGLMRLEKLKYLNLEHNENLYMIPKQLVRSLSRLQALRMLGCGPVHYPQAKDNLLSDGVCVKELQCLENLNRLSITVRCASALQSFFSTHKLRSCVEAISLENFSSSVSLNISWLANMQHLLTCPNSLNINSNMARTERQAVGNLHNSTILRTRCFNNLQEVRVRKCFQLRDLTWLILVPNLTVLEVTMCRNLEEIISVEQLGFVGKILNPFARLQVLELHDLPQMKRIYPSILPFPFLKKIEVFNCPMLKKVPLGSNSAKGRKVVIEADDHWWNGVEWENRETKAAFSRFYFRRIELQPSHMFGMLGSR</sequence>
<organism evidence="10 11">
    <name type="scientific">Ricinus communis</name>
    <name type="common">Castor bean</name>
    <dbReference type="NCBI Taxonomy" id="3988"/>
    <lineage>
        <taxon>Eukaryota</taxon>
        <taxon>Viridiplantae</taxon>
        <taxon>Streptophyta</taxon>
        <taxon>Embryophyta</taxon>
        <taxon>Tracheophyta</taxon>
        <taxon>Spermatophyta</taxon>
        <taxon>Magnoliopsida</taxon>
        <taxon>eudicotyledons</taxon>
        <taxon>Gunneridae</taxon>
        <taxon>Pentapetalae</taxon>
        <taxon>rosids</taxon>
        <taxon>fabids</taxon>
        <taxon>Malpighiales</taxon>
        <taxon>Euphorbiaceae</taxon>
        <taxon>Acalyphoideae</taxon>
        <taxon>Acalypheae</taxon>
        <taxon>Ricinus</taxon>
    </lineage>
</organism>
<evidence type="ECO:0000259" key="9">
    <source>
        <dbReference type="Pfam" id="PF23559"/>
    </source>
</evidence>
<dbReference type="Pfam" id="PF00931">
    <property type="entry name" value="NB-ARC"/>
    <property type="match status" value="1"/>
</dbReference>
<dbReference type="FunCoup" id="B9RV25">
    <property type="interactions" value="1061"/>
</dbReference>
<dbReference type="InterPro" id="IPR042197">
    <property type="entry name" value="Apaf_helical"/>
</dbReference>
<dbReference type="SUPFAM" id="SSF52540">
    <property type="entry name" value="P-loop containing nucleoside triphosphate hydrolases"/>
    <property type="match status" value="1"/>
</dbReference>
<keyword evidence="5" id="KW-0611">Plant defense</keyword>
<evidence type="ECO:0000256" key="1">
    <source>
        <dbReference type="ARBA" id="ARBA00008894"/>
    </source>
</evidence>
<dbReference type="SUPFAM" id="SSF52058">
    <property type="entry name" value="L domain-like"/>
    <property type="match status" value="1"/>
</dbReference>
<feature type="domain" description="Disease resistance protein winged helix" evidence="9">
    <location>
        <begin position="417"/>
        <end position="481"/>
    </location>
</feature>
<dbReference type="Pfam" id="PF13855">
    <property type="entry name" value="LRR_8"/>
    <property type="match status" value="1"/>
</dbReference>
<dbReference type="Pfam" id="PF23247">
    <property type="entry name" value="LRR_RPS2"/>
    <property type="match status" value="1"/>
</dbReference>
<reference evidence="11" key="1">
    <citation type="journal article" date="2010" name="Nat. Biotechnol.">
        <title>Draft genome sequence of the oilseed species Ricinus communis.</title>
        <authorList>
            <person name="Chan A.P."/>
            <person name="Crabtree J."/>
            <person name="Zhao Q."/>
            <person name="Lorenzi H."/>
            <person name="Orvis J."/>
            <person name="Puiu D."/>
            <person name="Melake-Berhan A."/>
            <person name="Jones K.M."/>
            <person name="Redman J."/>
            <person name="Chen G."/>
            <person name="Cahoon E.B."/>
            <person name="Gedil M."/>
            <person name="Stanke M."/>
            <person name="Haas B.J."/>
            <person name="Wortman J.R."/>
            <person name="Fraser-Liggett C.M."/>
            <person name="Ravel J."/>
            <person name="Rabinowicz P.D."/>
        </authorList>
    </citation>
    <scope>NUCLEOTIDE SEQUENCE [LARGE SCALE GENOMIC DNA]</scope>
    <source>
        <strain evidence="11">cv. Hale</strain>
    </source>
</reference>
<evidence type="ECO:0000313" key="11">
    <source>
        <dbReference type="Proteomes" id="UP000008311"/>
    </source>
</evidence>
<keyword evidence="4" id="KW-0547">Nucleotide-binding</keyword>
<dbReference type="AlphaFoldDB" id="B9RV25"/>
<dbReference type="InterPro" id="IPR032675">
    <property type="entry name" value="LRR_dom_sf"/>
</dbReference>
<dbReference type="FunFam" id="1.10.10.10:FF:000322">
    <property type="entry name" value="Probable disease resistance protein At1g63360"/>
    <property type="match status" value="1"/>
</dbReference>
<accession>B9RV25</accession>
<dbReference type="InterPro" id="IPR036388">
    <property type="entry name" value="WH-like_DNA-bd_sf"/>
</dbReference>
<dbReference type="Gene3D" id="1.10.8.430">
    <property type="entry name" value="Helical domain of apoptotic protease-activating factors"/>
    <property type="match status" value="1"/>
</dbReference>
<dbReference type="GO" id="GO:0005524">
    <property type="term" value="F:ATP binding"/>
    <property type="evidence" value="ECO:0007669"/>
    <property type="project" value="UniProtKB-KW"/>
</dbReference>
<dbReference type="Gene3D" id="3.40.50.300">
    <property type="entry name" value="P-loop containing nucleotide triphosphate hydrolases"/>
    <property type="match status" value="1"/>
</dbReference>
<dbReference type="KEGG" id="rcu:8282295"/>
<protein>
    <submittedName>
        <fullName evidence="10">Disease resistance protein RPS5, putative</fullName>
        <ecNumber evidence="10">3.1.3.16</ecNumber>
    </submittedName>
</protein>
<feature type="domain" description="Disease resistance protein At4g27190-like leucine-rich repeats" evidence="8">
    <location>
        <begin position="746"/>
        <end position="853"/>
    </location>
</feature>
<dbReference type="OrthoDB" id="824695at2759"/>
<dbReference type="STRING" id="3988.B9RV25"/>
<dbReference type="Pfam" id="PF23559">
    <property type="entry name" value="WHD_DRP"/>
    <property type="match status" value="1"/>
</dbReference>
<dbReference type="EMBL" id="EQ973818">
    <property type="protein sequence ID" value="EEF44758.1"/>
    <property type="molecule type" value="Genomic_DNA"/>
</dbReference>
<dbReference type="PRINTS" id="PR00364">
    <property type="entry name" value="DISEASERSIST"/>
</dbReference>
<keyword evidence="11" id="KW-1185">Reference proteome</keyword>
<dbReference type="InterPro" id="IPR058922">
    <property type="entry name" value="WHD_DRP"/>
</dbReference>
<dbReference type="FunFam" id="1.10.8.430:FF:000003">
    <property type="entry name" value="Probable disease resistance protein At5g66910"/>
    <property type="match status" value="1"/>
</dbReference>
<dbReference type="InterPro" id="IPR001611">
    <property type="entry name" value="Leu-rich_rpt"/>
</dbReference>
<dbReference type="PANTHER" id="PTHR33463:SF220">
    <property type="entry name" value="NB-ARC DOMAIN-CONTAINING PROTEIN"/>
    <property type="match status" value="1"/>
</dbReference>
<dbReference type="Gene3D" id="1.10.10.10">
    <property type="entry name" value="Winged helix-like DNA-binding domain superfamily/Winged helix DNA-binding domain"/>
    <property type="match status" value="1"/>
</dbReference>
<evidence type="ECO:0000313" key="10">
    <source>
        <dbReference type="EMBL" id="EEF44758.1"/>
    </source>
</evidence>
<evidence type="ECO:0000256" key="4">
    <source>
        <dbReference type="ARBA" id="ARBA00022741"/>
    </source>
</evidence>
<name>B9RV25_RICCO</name>
<dbReference type="Gene3D" id="3.80.10.10">
    <property type="entry name" value="Ribonuclease Inhibitor"/>
    <property type="match status" value="2"/>
</dbReference>
<dbReference type="GO" id="GO:0004722">
    <property type="term" value="F:protein serine/threonine phosphatase activity"/>
    <property type="evidence" value="ECO:0007669"/>
    <property type="project" value="UniProtKB-EC"/>
</dbReference>
<gene>
    <name evidence="10" type="ORF">RCOM_0898300</name>
</gene>
<evidence type="ECO:0000259" key="7">
    <source>
        <dbReference type="Pfam" id="PF00931"/>
    </source>
</evidence>
<keyword evidence="6" id="KW-0067">ATP-binding</keyword>
<dbReference type="eggNOG" id="KOG4658">
    <property type="taxonomic scope" value="Eukaryota"/>
</dbReference>
<dbReference type="OMA" id="SHECGDL"/>
<dbReference type="PANTHER" id="PTHR33463">
    <property type="entry name" value="NB-ARC DOMAIN-CONTAINING PROTEIN-RELATED"/>
    <property type="match status" value="1"/>
</dbReference>
<dbReference type="InParanoid" id="B9RV25"/>
<dbReference type="Proteomes" id="UP000008311">
    <property type="component" value="Unassembled WGS sequence"/>
</dbReference>
<evidence type="ECO:0000259" key="8">
    <source>
        <dbReference type="Pfam" id="PF23247"/>
    </source>
</evidence>
<dbReference type="GO" id="GO:0006952">
    <property type="term" value="P:defense response"/>
    <property type="evidence" value="ECO:0007669"/>
    <property type="project" value="UniProtKB-KW"/>
</dbReference>
<evidence type="ECO:0000256" key="6">
    <source>
        <dbReference type="ARBA" id="ARBA00022840"/>
    </source>
</evidence>
<dbReference type="InterPro" id="IPR057135">
    <property type="entry name" value="At4g27190-like_LRR"/>
</dbReference>
<evidence type="ECO:0000256" key="2">
    <source>
        <dbReference type="ARBA" id="ARBA00022614"/>
    </source>
</evidence>
<dbReference type="InterPro" id="IPR027417">
    <property type="entry name" value="P-loop_NTPase"/>
</dbReference>
<dbReference type="InterPro" id="IPR002182">
    <property type="entry name" value="NB-ARC"/>
</dbReference>